<name>A0A7D9EBB9_PARCT</name>
<dbReference type="AlphaFoldDB" id="A0A7D9EBB9"/>
<dbReference type="Pfam" id="PF09725">
    <property type="entry name" value="Fra10Ac1"/>
    <property type="match status" value="1"/>
</dbReference>
<feature type="compositionally biased region" description="Basic and acidic residues" evidence="1">
    <location>
        <begin position="30"/>
        <end position="48"/>
    </location>
</feature>
<evidence type="ECO:0000313" key="2">
    <source>
        <dbReference type="EMBL" id="CAB4004362.1"/>
    </source>
</evidence>
<keyword evidence="3" id="KW-1185">Reference proteome</keyword>
<feature type="compositionally biased region" description="Basic and acidic residues" evidence="1">
    <location>
        <begin position="1"/>
        <end position="14"/>
    </location>
</feature>
<organism evidence="2 3">
    <name type="scientific">Paramuricea clavata</name>
    <name type="common">Red gorgonian</name>
    <name type="synonym">Violescent sea-whip</name>
    <dbReference type="NCBI Taxonomy" id="317549"/>
    <lineage>
        <taxon>Eukaryota</taxon>
        <taxon>Metazoa</taxon>
        <taxon>Cnidaria</taxon>
        <taxon>Anthozoa</taxon>
        <taxon>Octocorallia</taxon>
        <taxon>Malacalcyonacea</taxon>
        <taxon>Plexauridae</taxon>
        <taxon>Paramuricea</taxon>
    </lineage>
</organism>
<sequence length="320" mass="37863">MASDRGAFEKEVRHGAAGGYTSEFSEADENERKRTWRDDQLSGVDRRPNRTFGLPSKQIISQEYDREEAKNHRFHLLSLDAYSRHKLYINNYLKYYGGSMEDFKRDSSRDKTDYDVLREQHRFIWSDEDDVDSSWEKRLAKKYYDKLFKEYCISDLSRYKENKVALRWRVEKEVVSGKGQFICGNKTCDVTADLQSWEVNFAYREHGEKKNTLVKLRLCPDCSLKLNYHHKKKAVKRKSHKEKKHKKSKRRRKSDEESEDSDSNSGQSSKTKSKERQGDEKIATSKESVSATDVWEKPVTTAVEKTREEEFDDYFDEMFL</sequence>
<dbReference type="Proteomes" id="UP001152795">
    <property type="component" value="Unassembled WGS sequence"/>
</dbReference>
<accession>A0A7D9EBB9</accession>
<protein>
    <submittedName>
        <fullName evidence="2">Uncharacterized protein</fullName>
    </submittedName>
</protein>
<dbReference type="InterPro" id="IPR050645">
    <property type="entry name" value="Histidine_acid_phosphatase"/>
</dbReference>
<feature type="compositionally biased region" description="Basic residues" evidence="1">
    <location>
        <begin position="231"/>
        <end position="252"/>
    </location>
</feature>
<proteinExistence type="predicted"/>
<dbReference type="PANTHER" id="PTHR11567">
    <property type="entry name" value="ACID PHOSPHATASE-RELATED"/>
    <property type="match status" value="1"/>
</dbReference>
<dbReference type="GO" id="GO:0016791">
    <property type="term" value="F:phosphatase activity"/>
    <property type="evidence" value="ECO:0007669"/>
    <property type="project" value="TreeGrafter"/>
</dbReference>
<dbReference type="InterPro" id="IPR019129">
    <property type="entry name" value="Folate-sensitive_fs_Fra10Ac1"/>
</dbReference>
<evidence type="ECO:0000256" key="1">
    <source>
        <dbReference type="SAM" id="MobiDB-lite"/>
    </source>
</evidence>
<dbReference type="EMBL" id="CACRXK020004885">
    <property type="protein sequence ID" value="CAB4004362.1"/>
    <property type="molecule type" value="Genomic_DNA"/>
</dbReference>
<evidence type="ECO:0000313" key="3">
    <source>
        <dbReference type="Proteomes" id="UP001152795"/>
    </source>
</evidence>
<gene>
    <name evidence="2" type="ORF">PACLA_8A017063</name>
</gene>
<dbReference type="PANTHER" id="PTHR11567:SF25">
    <property type="entry name" value="PROTEIN FRA10AC1"/>
    <property type="match status" value="1"/>
</dbReference>
<comment type="caution">
    <text evidence="2">The sequence shown here is derived from an EMBL/GenBank/DDBJ whole genome shotgun (WGS) entry which is preliminary data.</text>
</comment>
<reference evidence="2" key="1">
    <citation type="submission" date="2020-04" db="EMBL/GenBank/DDBJ databases">
        <authorList>
            <person name="Alioto T."/>
            <person name="Alioto T."/>
            <person name="Gomez Garrido J."/>
        </authorList>
    </citation>
    <scope>NUCLEOTIDE SEQUENCE</scope>
    <source>
        <strain evidence="2">A484AB</strain>
    </source>
</reference>
<feature type="region of interest" description="Disordered" evidence="1">
    <location>
        <begin position="1"/>
        <end position="52"/>
    </location>
</feature>
<feature type="region of interest" description="Disordered" evidence="1">
    <location>
        <begin position="231"/>
        <end position="302"/>
    </location>
</feature>
<feature type="compositionally biased region" description="Basic and acidic residues" evidence="1">
    <location>
        <begin position="272"/>
        <end position="284"/>
    </location>
</feature>
<dbReference type="OrthoDB" id="197967at2759"/>